<evidence type="ECO:0000313" key="7">
    <source>
        <dbReference type="Proteomes" id="UP000325957"/>
    </source>
</evidence>
<gene>
    <name evidence="6" type="ORF">FCK90_03685</name>
</gene>
<dbReference type="Gene3D" id="3.40.630.10">
    <property type="entry name" value="Zn peptidases"/>
    <property type="match status" value="1"/>
</dbReference>
<dbReference type="NCBIfam" id="NF005914">
    <property type="entry name" value="PRK07907.1"/>
    <property type="match status" value="1"/>
</dbReference>
<name>A0A5J5KZL1_9MICC</name>
<evidence type="ECO:0000313" key="6">
    <source>
        <dbReference type="EMBL" id="KAA9395022.1"/>
    </source>
</evidence>
<dbReference type="PANTHER" id="PTHR43270:SF12">
    <property type="entry name" value="SUCCINYL-DIAMINOPIMELATE DESUCCINYLASE"/>
    <property type="match status" value="1"/>
</dbReference>
<dbReference type="GO" id="GO:0008233">
    <property type="term" value="F:peptidase activity"/>
    <property type="evidence" value="ECO:0007669"/>
    <property type="project" value="UniProtKB-KW"/>
</dbReference>
<reference evidence="6 7" key="1">
    <citation type="submission" date="2019-05" db="EMBL/GenBank/DDBJ databases">
        <title>Kocuria coralli sp. nov., a novel actinobacterium isolated from coral reef seawater.</title>
        <authorList>
            <person name="Li J."/>
        </authorList>
    </citation>
    <scope>NUCLEOTIDE SEQUENCE [LARGE SCALE GENOMIC DNA]</scope>
    <source>
        <strain evidence="6 7">SCSIO 13007</strain>
    </source>
</reference>
<accession>A0A5J5KZL1</accession>
<feature type="compositionally biased region" description="Polar residues" evidence="4">
    <location>
        <begin position="1"/>
        <end position="18"/>
    </location>
</feature>
<dbReference type="EMBL" id="SZWF01000003">
    <property type="protein sequence ID" value="KAA9395022.1"/>
    <property type="molecule type" value="Genomic_DNA"/>
</dbReference>
<feature type="domain" description="Peptidase M20 dimerisation" evidence="5">
    <location>
        <begin position="217"/>
        <end position="365"/>
    </location>
</feature>
<dbReference type="SUPFAM" id="SSF53187">
    <property type="entry name" value="Zn-dependent exopeptidases"/>
    <property type="match status" value="1"/>
</dbReference>
<dbReference type="Proteomes" id="UP000325957">
    <property type="component" value="Unassembled WGS sequence"/>
</dbReference>
<dbReference type="PANTHER" id="PTHR43270">
    <property type="entry name" value="BETA-ALA-HIS DIPEPTIDASE"/>
    <property type="match status" value="1"/>
</dbReference>
<proteinExistence type="predicted"/>
<keyword evidence="2" id="KW-0479">Metal-binding</keyword>
<evidence type="ECO:0000256" key="2">
    <source>
        <dbReference type="ARBA" id="ARBA00022723"/>
    </source>
</evidence>
<dbReference type="OrthoDB" id="9761532at2"/>
<dbReference type="GO" id="GO:0006508">
    <property type="term" value="P:proteolysis"/>
    <property type="evidence" value="ECO:0007669"/>
    <property type="project" value="UniProtKB-KW"/>
</dbReference>
<organism evidence="6 7">
    <name type="scientific">Kocuria coralli</name>
    <dbReference type="NCBI Taxonomy" id="1461025"/>
    <lineage>
        <taxon>Bacteria</taxon>
        <taxon>Bacillati</taxon>
        <taxon>Actinomycetota</taxon>
        <taxon>Actinomycetes</taxon>
        <taxon>Micrococcales</taxon>
        <taxon>Micrococcaceae</taxon>
        <taxon>Kocuria</taxon>
    </lineage>
</organism>
<evidence type="ECO:0000256" key="1">
    <source>
        <dbReference type="ARBA" id="ARBA00022670"/>
    </source>
</evidence>
<keyword evidence="7" id="KW-1185">Reference proteome</keyword>
<keyword evidence="1" id="KW-0645">Protease</keyword>
<dbReference type="InterPro" id="IPR002933">
    <property type="entry name" value="Peptidase_M20"/>
</dbReference>
<sequence length="470" mass="49362">MTHNESPSGQADGPSTDTPDVAVFRKVNDDLFGRVLEDLKELVAIPGIAWEAFDPADLMRSAQAVESLLAAEGFDSVEILPADGADLHPAVIAHRAAAPGRPTVLLYAHHDVQPPGDLGAWHSDPFSAVERDGRLYGRGAADDKAGVMAHVGAVRVLREVLGDDHGLGITVFVEGEEEAGSPHFEQFLDRHRHELAADAIIIADSSNWEVGAPTLTTGLRGVVGAEVTVRALDHALHSGVYGGPVLDANTLLARLIATLHDDDGAVAVEGLDHADEPGIDYPEDRFRADAGMLDGVRLAGRGSVTSRLWSQPALAVTGIDSTAVAVASNTIAPAARAKVSLRIAPGQDPAAAARALADHLTSHAPFGARVDVEIHELGQPFSTDTGSPAAQDLIRALGQAWGTEVLQAGMGGSIPFTASLKEAYPQAAILITGVEDPDTRAHGIDESLHIEDFRRVILAEALWLASRARA</sequence>
<evidence type="ECO:0000256" key="4">
    <source>
        <dbReference type="SAM" id="MobiDB-lite"/>
    </source>
</evidence>
<evidence type="ECO:0000256" key="3">
    <source>
        <dbReference type="ARBA" id="ARBA00022801"/>
    </source>
</evidence>
<dbReference type="Pfam" id="PF01546">
    <property type="entry name" value="Peptidase_M20"/>
    <property type="match status" value="1"/>
</dbReference>
<protein>
    <submittedName>
        <fullName evidence="6">Dipeptidase</fullName>
    </submittedName>
</protein>
<dbReference type="InterPro" id="IPR051458">
    <property type="entry name" value="Cyt/Met_Dipeptidase"/>
</dbReference>
<dbReference type="Gene3D" id="3.30.70.360">
    <property type="match status" value="1"/>
</dbReference>
<keyword evidence="3" id="KW-0378">Hydrolase</keyword>
<dbReference type="AlphaFoldDB" id="A0A5J5KZL1"/>
<evidence type="ECO:0000259" key="5">
    <source>
        <dbReference type="Pfam" id="PF07687"/>
    </source>
</evidence>
<feature type="region of interest" description="Disordered" evidence="4">
    <location>
        <begin position="1"/>
        <end position="20"/>
    </location>
</feature>
<dbReference type="Pfam" id="PF07687">
    <property type="entry name" value="M20_dimer"/>
    <property type="match status" value="1"/>
</dbReference>
<comment type="caution">
    <text evidence="6">The sequence shown here is derived from an EMBL/GenBank/DDBJ whole genome shotgun (WGS) entry which is preliminary data.</text>
</comment>
<dbReference type="GO" id="GO:0046872">
    <property type="term" value="F:metal ion binding"/>
    <property type="evidence" value="ECO:0007669"/>
    <property type="project" value="UniProtKB-KW"/>
</dbReference>
<dbReference type="InterPro" id="IPR011650">
    <property type="entry name" value="Peptidase_M20_dimer"/>
</dbReference>
<dbReference type="RefSeq" id="WP_158032947.1">
    <property type="nucleotide sequence ID" value="NZ_ML708612.1"/>
</dbReference>